<dbReference type="EMBL" id="KB299856">
    <property type="protein sequence ID" value="ELU07498.1"/>
    <property type="molecule type" value="Genomic_DNA"/>
</dbReference>
<feature type="transmembrane region" description="Helical" evidence="1">
    <location>
        <begin position="23"/>
        <end position="43"/>
    </location>
</feature>
<evidence type="ECO:0000256" key="1">
    <source>
        <dbReference type="SAM" id="Phobius"/>
    </source>
</evidence>
<reference evidence="3" key="3">
    <citation type="submission" date="2015-06" db="UniProtKB">
        <authorList>
            <consortium name="EnsemblMetazoa"/>
        </authorList>
    </citation>
    <scope>IDENTIFICATION</scope>
</reference>
<organism evidence="2">
    <name type="scientific">Capitella teleta</name>
    <name type="common">Polychaete worm</name>
    <dbReference type="NCBI Taxonomy" id="283909"/>
    <lineage>
        <taxon>Eukaryota</taxon>
        <taxon>Metazoa</taxon>
        <taxon>Spiralia</taxon>
        <taxon>Lophotrochozoa</taxon>
        <taxon>Annelida</taxon>
        <taxon>Polychaeta</taxon>
        <taxon>Sedentaria</taxon>
        <taxon>Scolecida</taxon>
        <taxon>Capitellidae</taxon>
        <taxon>Capitella</taxon>
    </lineage>
</organism>
<protein>
    <submittedName>
        <fullName evidence="2 3">Uncharacterized protein</fullName>
    </submittedName>
</protein>
<dbReference type="EMBL" id="AMQN01007053">
    <property type="status" value="NOT_ANNOTATED_CDS"/>
    <property type="molecule type" value="Genomic_DNA"/>
</dbReference>
<keyword evidence="1" id="KW-0812">Transmembrane</keyword>
<dbReference type="HOGENOM" id="CLU_984305_0_0_1"/>
<keyword evidence="4" id="KW-1185">Reference proteome</keyword>
<feature type="transmembrane region" description="Helical" evidence="1">
    <location>
        <begin position="211"/>
        <end position="230"/>
    </location>
</feature>
<evidence type="ECO:0000313" key="2">
    <source>
        <dbReference type="EMBL" id="ELU07498.1"/>
    </source>
</evidence>
<accession>R7UN33</accession>
<dbReference type="EnsemblMetazoa" id="CapteT204109">
    <property type="protein sequence ID" value="CapteP204109"/>
    <property type="gene ID" value="CapteG204109"/>
</dbReference>
<evidence type="ECO:0000313" key="4">
    <source>
        <dbReference type="Proteomes" id="UP000014760"/>
    </source>
</evidence>
<feature type="transmembrane region" description="Helical" evidence="1">
    <location>
        <begin position="55"/>
        <end position="72"/>
    </location>
</feature>
<feature type="transmembrane region" description="Helical" evidence="1">
    <location>
        <begin position="124"/>
        <end position="148"/>
    </location>
</feature>
<evidence type="ECO:0000313" key="3">
    <source>
        <dbReference type="EnsemblMetazoa" id="CapteP204109"/>
    </source>
</evidence>
<sequence length="283" mass="31647">MDAINKTANNQSMISTETIQRHIFTGIHFFLAILAFVVAVWIIIKRKVISQSRHLVVMLGCVVMINITRALVHQVRQWNLVADIGVILWIVLTDIAASCSASVVYILLVILIRVTKMELVCKSVLSSAAICVIMAINTVVVVSAAVIAHNVKQTDLVLNLCTTYSILFNTTCCVAFLVLIIKFCKLLKNCEIVHRESTAFSQSGTQTPTKFPLILKIVSVLFFVFLLDIFRKLYKIMHMTFLAKYLGDNQWVELAIGLFDVGTGMAKDGIRNHELVQTLEFLT</sequence>
<reference evidence="2 4" key="2">
    <citation type="journal article" date="2013" name="Nature">
        <title>Insights into bilaterian evolution from three spiralian genomes.</title>
        <authorList>
            <person name="Simakov O."/>
            <person name="Marletaz F."/>
            <person name="Cho S.J."/>
            <person name="Edsinger-Gonzales E."/>
            <person name="Havlak P."/>
            <person name="Hellsten U."/>
            <person name="Kuo D.H."/>
            <person name="Larsson T."/>
            <person name="Lv J."/>
            <person name="Arendt D."/>
            <person name="Savage R."/>
            <person name="Osoegawa K."/>
            <person name="de Jong P."/>
            <person name="Grimwood J."/>
            <person name="Chapman J.A."/>
            <person name="Shapiro H."/>
            <person name="Aerts A."/>
            <person name="Otillar R.P."/>
            <person name="Terry A.Y."/>
            <person name="Boore J.L."/>
            <person name="Grigoriev I.V."/>
            <person name="Lindberg D.R."/>
            <person name="Seaver E.C."/>
            <person name="Weisblat D.A."/>
            <person name="Putnam N.H."/>
            <person name="Rokhsar D.S."/>
        </authorList>
    </citation>
    <scope>NUCLEOTIDE SEQUENCE</scope>
    <source>
        <strain evidence="2 4">I ESC-2004</strain>
    </source>
</reference>
<keyword evidence="1" id="KW-0472">Membrane</keyword>
<reference evidence="4" key="1">
    <citation type="submission" date="2012-12" db="EMBL/GenBank/DDBJ databases">
        <authorList>
            <person name="Hellsten U."/>
            <person name="Grimwood J."/>
            <person name="Chapman J.A."/>
            <person name="Shapiro H."/>
            <person name="Aerts A."/>
            <person name="Otillar R.P."/>
            <person name="Terry A.Y."/>
            <person name="Boore J.L."/>
            <person name="Simakov O."/>
            <person name="Marletaz F."/>
            <person name="Cho S.-J."/>
            <person name="Edsinger-Gonzales E."/>
            <person name="Havlak P."/>
            <person name="Kuo D.-H."/>
            <person name="Larsson T."/>
            <person name="Lv J."/>
            <person name="Arendt D."/>
            <person name="Savage R."/>
            <person name="Osoegawa K."/>
            <person name="de Jong P."/>
            <person name="Lindberg D.R."/>
            <person name="Seaver E.C."/>
            <person name="Weisblat D.A."/>
            <person name="Putnam N.H."/>
            <person name="Grigoriev I.V."/>
            <person name="Rokhsar D.S."/>
        </authorList>
    </citation>
    <scope>NUCLEOTIDE SEQUENCE</scope>
    <source>
        <strain evidence="4">I ESC-2004</strain>
    </source>
</reference>
<dbReference type="AlphaFoldDB" id="R7UN33"/>
<keyword evidence="1" id="KW-1133">Transmembrane helix</keyword>
<dbReference type="Proteomes" id="UP000014760">
    <property type="component" value="Unassembled WGS sequence"/>
</dbReference>
<feature type="transmembrane region" description="Helical" evidence="1">
    <location>
        <begin position="84"/>
        <end position="112"/>
    </location>
</feature>
<name>R7UN33_CAPTE</name>
<gene>
    <name evidence="2" type="ORF">CAPTEDRAFT_204109</name>
</gene>
<proteinExistence type="predicted"/>